<evidence type="ECO:0000313" key="5">
    <source>
        <dbReference type="EMBL" id="GAA2380309.1"/>
    </source>
</evidence>
<dbReference type="PANTHER" id="PTHR42781">
    <property type="entry name" value="SPERMIDINE/PUTRESCINE IMPORT ATP-BINDING PROTEIN POTA"/>
    <property type="match status" value="1"/>
</dbReference>
<dbReference type="RefSeq" id="WP_006895831.1">
    <property type="nucleotide sequence ID" value="NZ_BAAARB010000009.1"/>
</dbReference>
<name>A0ABN3HHA4_9ACTN</name>
<dbReference type="Proteomes" id="UP001501170">
    <property type="component" value="Unassembled WGS sequence"/>
</dbReference>
<dbReference type="InterPro" id="IPR017871">
    <property type="entry name" value="ABC_transporter-like_CS"/>
</dbReference>
<evidence type="ECO:0000256" key="3">
    <source>
        <dbReference type="ARBA" id="ARBA00022840"/>
    </source>
</evidence>
<dbReference type="PROSITE" id="PS50893">
    <property type="entry name" value="ABC_TRANSPORTER_2"/>
    <property type="match status" value="1"/>
</dbReference>
<dbReference type="GO" id="GO:0005524">
    <property type="term" value="F:ATP binding"/>
    <property type="evidence" value="ECO:0007669"/>
    <property type="project" value="UniProtKB-KW"/>
</dbReference>
<dbReference type="PANTHER" id="PTHR42781:SF4">
    <property type="entry name" value="SPERMIDINE_PUTRESCINE IMPORT ATP-BINDING PROTEIN POTA"/>
    <property type="match status" value="1"/>
</dbReference>
<keyword evidence="1" id="KW-0813">Transport</keyword>
<organism evidence="5 6">
    <name type="scientific">Gordonia cholesterolivorans</name>
    <dbReference type="NCBI Taxonomy" id="559625"/>
    <lineage>
        <taxon>Bacteria</taxon>
        <taxon>Bacillati</taxon>
        <taxon>Actinomycetota</taxon>
        <taxon>Actinomycetes</taxon>
        <taxon>Mycobacteriales</taxon>
        <taxon>Gordoniaceae</taxon>
        <taxon>Gordonia</taxon>
    </lineage>
</organism>
<accession>A0ABN3HHA4</accession>
<dbReference type="SMART" id="SM00382">
    <property type="entry name" value="AAA"/>
    <property type="match status" value="1"/>
</dbReference>
<dbReference type="InterPro" id="IPR050093">
    <property type="entry name" value="ABC_SmlMolc_Importer"/>
</dbReference>
<dbReference type="EMBL" id="BAAARB010000009">
    <property type="protein sequence ID" value="GAA2380309.1"/>
    <property type="molecule type" value="Genomic_DNA"/>
</dbReference>
<dbReference type="SUPFAM" id="SSF52540">
    <property type="entry name" value="P-loop containing nucleoside triphosphate hydrolases"/>
    <property type="match status" value="1"/>
</dbReference>
<dbReference type="InterPro" id="IPR003439">
    <property type="entry name" value="ABC_transporter-like_ATP-bd"/>
</dbReference>
<keyword evidence="6" id="KW-1185">Reference proteome</keyword>
<evidence type="ECO:0000256" key="2">
    <source>
        <dbReference type="ARBA" id="ARBA00022741"/>
    </source>
</evidence>
<comment type="caution">
    <text evidence="5">The sequence shown here is derived from an EMBL/GenBank/DDBJ whole genome shotgun (WGS) entry which is preliminary data.</text>
</comment>
<dbReference type="Gene3D" id="3.40.50.300">
    <property type="entry name" value="P-loop containing nucleotide triphosphate hydrolases"/>
    <property type="match status" value="1"/>
</dbReference>
<proteinExistence type="predicted"/>
<feature type="domain" description="ABC transporter" evidence="4">
    <location>
        <begin position="2"/>
        <end position="234"/>
    </location>
</feature>
<dbReference type="PROSITE" id="PS00211">
    <property type="entry name" value="ABC_TRANSPORTER_1"/>
    <property type="match status" value="1"/>
</dbReference>
<dbReference type="InterPro" id="IPR003593">
    <property type="entry name" value="AAA+_ATPase"/>
</dbReference>
<evidence type="ECO:0000313" key="6">
    <source>
        <dbReference type="Proteomes" id="UP001501170"/>
    </source>
</evidence>
<dbReference type="InterPro" id="IPR008995">
    <property type="entry name" value="Mo/tungstate-bd_C_term_dom"/>
</dbReference>
<dbReference type="Pfam" id="PF00005">
    <property type="entry name" value="ABC_tran"/>
    <property type="match status" value="1"/>
</dbReference>
<reference evidence="5 6" key="1">
    <citation type="journal article" date="2019" name="Int. J. Syst. Evol. Microbiol.">
        <title>The Global Catalogue of Microorganisms (GCM) 10K type strain sequencing project: providing services to taxonomists for standard genome sequencing and annotation.</title>
        <authorList>
            <consortium name="The Broad Institute Genomics Platform"/>
            <consortium name="The Broad Institute Genome Sequencing Center for Infectious Disease"/>
            <person name="Wu L."/>
            <person name="Ma J."/>
        </authorList>
    </citation>
    <scope>NUCLEOTIDE SEQUENCE [LARGE SCALE GENOMIC DNA]</scope>
    <source>
        <strain evidence="5 6">JCM 16227</strain>
    </source>
</reference>
<protein>
    <submittedName>
        <fullName evidence="5">ABC transporter ATP-binding protein</fullName>
    </submittedName>
</protein>
<dbReference type="SUPFAM" id="SSF50331">
    <property type="entry name" value="MOP-like"/>
    <property type="match status" value="1"/>
</dbReference>
<sequence>MLTVEGATVRYGRFEALAGVQWSVGTGESTVTALLGPSGCGKSTLLRAVAGLEPLAAGSICWDGVDLATTAPHRRDFGVVFQDGQLFPGRTVAQNIAYGLARRHVRGRAAADRVAEMLRLVQLDGFGDRPVSALSGGQAQRVALARALAPRPRLLLLDEPLAALDSQLRESLAEAIGDIVRRAGTPTVLVTHDHREAALVADTVSVMRDGDIVQTDTASRLWRRPVDEETARFLGARASVPGTVRDGVLTTALGDARLTGSADFGELRDGPCTVALRPEAVSVRPDPEGDAVVEHAAALVAGWRVRIRMGDEVFECVGDRPVRPGARVRPTLEPGAVAVIGR</sequence>
<evidence type="ECO:0000259" key="4">
    <source>
        <dbReference type="PROSITE" id="PS50893"/>
    </source>
</evidence>
<evidence type="ECO:0000256" key="1">
    <source>
        <dbReference type="ARBA" id="ARBA00022448"/>
    </source>
</evidence>
<keyword evidence="3 5" id="KW-0067">ATP-binding</keyword>
<keyword evidence="2" id="KW-0547">Nucleotide-binding</keyword>
<gene>
    <name evidence="5" type="ORF">GCM10009855_20460</name>
</gene>
<dbReference type="InterPro" id="IPR027417">
    <property type="entry name" value="P-loop_NTPase"/>
</dbReference>